<evidence type="ECO:0000313" key="3">
    <source>
        <dbReference type="EMBL" id="SLN29611.1"/>
    </source>
</evidence>
<dbReference type="PANTHER" id="PTHR12526">
    <property type="entry name" value="GLYCOSYLTRANSFERASE"/>
    <property type="match status" value="1"/>
</dbReference>
<dbReference type="AlphaFoldDB" id="A0A1Y5S4I3"/>
<keyword evidence="4" id="KW-1185">Reference proteome</keyword>
<gene>
    <name evidence="3" type="primary">pglH</name>
    <name evidence="3" type="ORF">PAM7971_01109</name>
</gene>
<organism evidence="3 4">
    <name type="scientific">Pacificibacter marinus</name>
    <dbReference type="NCBI Taxonomy" id="658057"/>
    <lineage>
        <taxon>Bacteria</taxon>
        <taxon>Pseudomonadati</taxon>
        <taxon>Pseudomonadota</taxon>
        <taxon>Alphaproteobacteria</taxon>
        <taxon>Rhodobacterales</taxon>
        <taxon>Roseobacteraceae</taxon>
        <taxon>Pacificibacter</taxon>
    </lineage>
</organism>
<dbReference type="InterPro" id="IPR001296">
    <property type="entry name" value="Glyco_trans_1"/>
</dbReference>
<feature type="domain" description="Glycosyl transferase family 1" evidence="1">
    <location>
        <begin position="221"/>
        <end position="384"/>
    </location>
</feature>
<dbReference type="PANTHER" id="PTHR12526:SF630">
    <property type="entry name" value="GLYCOSYLTRANSFERASE"/>
    <property type="match status" value="1"/>
</dbReference>
<dbReference type="Gene3D" id="3.40.50.2000">
    <property type="entry name" value="Glycogen Phosphorylase B"/>
    <property type="match status" value="2"/>
</dbReference>
<evidence type="ECO:0000313" key="4">
    <source>
        <dbReference type="Proteomes" id="UP000193307"/>
    </source>
</evidence>
<keyword evidence="3" id="KW-0808">Transferase</keyword>
<dbReference type="STRING" id="658057.SAMN04488032_108198"/>
<accession>A0A1Y5S4I3</accession>
<feature type="domain" description="Glycosyltransferase subfamily 4-like N-terminal" evidence="2">
    <location>
        <begin position="23"/>
        <end position="211"/>
    </location>
</feature>
<name>A0A1Y5S4I3_9RHOB</name>
<dbReference type="Pfam" id="PF13579">
    <property type="entry name" value="Glyco_trans_4_4"/>
    <property type="match status" value="1"/>
</dbReference>
<evidence type="ECO:0000259" key="2">
    <source>
        <dbReference type="Pfam" id="PF13579"/>
    </source>
</evidence>
<dbReference type="EC" id="2.4.1.292" evidence="3"/>
<dbReference type="InterPro" id="IPR028098">
    <property type="entry name" value="Glyco_trans_4-like_N"/>
</dbReference>
<evidence type="ECO:0000259" key="1">
    <source>
        <dbReference type="Pfam" id="PF00534"/>
    </source>
</evidence>
<dbReference type="Pfam" id="PF00534">
    <property type="entry name" value="Glycos_transf_1"/>
    <property type="match status" value="1"/>
</dbReference>
<keyword evidence="3" id="KW-0328">Glycosyltransferase</keyword>
<reference evidence="3 4" key="1">
    <citation type="submission" date="2017-03" db="EMBL/GenBank/DDBJ databases">
        <authorList>
            <person name="Afonso C.L."/>
            <person name="Miller P.J."/>
            <person name="Scott M.A."/>
            <person name="Spackman E."/>
            <person name="Goraichik I."/>
            <person name="Dimitrov K.M."/>
            <person name="Suarez D.L."/>
            <person name="Swayne D.E."/>
        </authorList>
    </citation>
    <scope>NUCLEOTIDE SEQUENCE [LARGE SCALE GENOMIC DNA]</scope>
    <source>
        <strain evidence="3 4">CECT 7971</strain>
    </source>
</reference>
<sequence>MSQPSARKTRLCFVIDKLAMRSGGAERVLIETANALYDRGYAVEIVTHEVRGKPPFYPMTKGIIRSNIRPRNQHRPRLWRVLGRLRTMLHRNRTFLPGLAHLQWVSQHASFRHRLAKHIDSVRPDVVIAFLPPAVTALGYAKITHKPRLFASLHNVPEQDFDNPERWDPNPVDRKLRRNVLSRFDGIGTLLPEFVEWFDPALRDKILVMPNAAQQIDAASVETTKRESVVVSVGRLATVKQHEILINAWSLLYRDFPDWRCDIYGVGPLKDQLRAQIDALNLNKVVHLRGATKDIESVYLKASILAHPAEFEGFGLVITEALSHGVPAIGFENCSGFNYIVEHDVSGIHVPSQGDRSKNFAVALARLMNLPQEQRRLATAGRERVNDFAPDKITDVWEQAIHGTYGRENHDKQAN</sequence>
<dbReference type="GO" id="GO:0016757">
    <property type="term" value="F:glycosyltransferase activity"/>
    <property type="evidence" value="ECO:0007669"/>
    <property type="project" value="UniProtKB-KW"/>
</dbReference>
<dbReference type="Proteomes" id="UP000193307">
    <property type="component" value="Unassembled WGS sequence"/>
</dbReference>
<proteinExistence type="predicted"/>
<protein>
    <submittedName>
        <fullName evidence="3">GalNAc-alpha-(1-&gt;4)-GalNAc-alpha-(1-&gt;3)-diNAcBac-PP-undecaprenol alpha-1,4-N-acetyl-D-galactosaminyltransferase</fullName>
        <ecNumber evidence="3">2.4.1.292</ecNumber>
    </submittedName>
</protein>
<dbReference type="SUPFAM" id="SSF53756">
    <property type="entry name" value="UDP-Glycosyltransferase/glycogen phosphorylase"/>
    <property type="match status" value="1"/>
</dbReference>
<dbReference type="RefSeq" id="WP_170842185.1">
    <property type="nucleotide sequence ID" value="NZ_FNZV01000008.1"/>
</dbReference>
<dbReference type="EMBL" id="FWFW01000003">
    <property type="protein sequence ID" value="SLN29611.1"/>
    <property type="molecule type" value="Genomic_DNA"/>
</dbReference>